<keyword evidence="5" id="KW-1133">Transmembrane helix</keyword>
<keyword evidence="5" id="KW-0472">Membrane</keyword>
<keyword evidence="2" id="KW-0406">Ion transport</keyword>
<keyword evidence="5" id="KW-0812">Transmembrane</keyword>
<evidence type="ECO:0000256" key="4">
    <source>
        <dbReference type="SAM" id="Coils"/>
    </source>
</evidence>
<feature type="non-terminal residue" evidence="7">
    <location>
        <position position="1"/>
    </location>
</feature>
<evidence type="ECO:0000256" key="3">
    <source>
        <dbReference type="ARBA" id="ARBA00023303"/>
    </source>
</evidence>
<dbReference type="PANTHER" id="PTHR10117:SF54">
    <property type="entry name" value="TRANSIENT RECEPTOR POTENTIAL-GAMMA PROTEIN"/>
    <property type="match status" value="1"/>
</dbReference>
<dbReference type="InterPro" id="IPR044736">
    <property type="entry name" value="Gid1/RanBPM/SPLA_SPRY"/>
</dbReference>
<gene>
    <name evidence="7" type="ORF">PEVE_00034804</name>
</gene>
<accession>A0ABN8MGX2</accession>
<keyword evidence="3" id="KW-0407">Ion channel</keyword>
<evidence type="ECO:0000313" key="7">
    <source>
        <dbReference type="EMBL" id="CAH3028741.1"/>
    </source>
</evidence>
<dbReference type="Proteomes" id="UP001159427">
    <property type="component" value="Unassembled WGS sequence"/>
</dbReference>
<evidence type="ECO:0000313" key="8">
    <source>
        <dbReference type="Proteomes" id="UP001159427"/>
    </source>
</evidence>
<organism evidence="7 8">
    <name type="scientific">Porites evermanni</name>
    <dbReference type="NCBI Taxonomy" id="104178"/>
    <lineage>
        <taxon>Eukaryota</taxon>
        <taxon>Metazoa</taxon>
        <taxon>Cnidaria</taxon>
        <taxon>Anthozoa</taxon>
        <taxon>Hexacorallia</taxon>
        <taxon>Scleractinia</taxon>
        <taxon>Fungiina</taxon>
        <taxon>Poritidae</taxon>
        <taxon>Porites</taxon>
    </lineage>
</organism>
<feature type="domain" description="SPRY" evidence="6">
    <location>
        <begin position="518"/>
        <end position="636"/>
    </location>
</feature>
<evidence type="ECO:0000256" key="2">
    <source>
        <dbReference type="ARBA" id="ARBA00023065"/>
    </source>
</evidence>
<comment type="caution">
    <text evidence="7">The sequence shown here is derived from an EMBL/GenBank/DDBJ whole genome shotgun (WGS) entry which is preliminary data.</text>
</comment>
<dbReference type="PANTHER" id="PTHR10117">
    <property type="entry name" value="TRANSIENT RECEPTOR POTENTIAL CHANNEL"/>
    <property type="match status" value="1"/>
</dbReference>
<sequence length="752" mass="85886">TDFEKRLNRKLASDDFDDIAEAITPKNLGQCAKNALLKAFEVSGYLRFQARQDRPDVEEIDKLANSVEEFTTSLIDPLKSDTREREAFGDTLDLILDKAIEHNQEKFLSHPVVYNLLDKIWRGRFAGWKSKWPMKWMLLKFYCLFDIFLFPFLFAVLFVFHNINKWRRKRRGFAIKPLNVPYSTSRSKLHNGYVVIDKPCSKFSFVSPNICVILTFFTELDLCFILNATGKGGKEDLSKMIDCIKYIINQIGVSSTNYCVVSLKRGKSFQYIKFDNSESTYINDQEGRGGLVFKNVRGNLIRKLDALNPPLNCCPALHDDFQQAEEAFKSDATQFSKLRKASLIKIQALAGIRTLDLCDTGAALHQLISNKSSGRSSSSWFVINPRNDDDEILYLFFAFLFKVQALDHMIEKLKVIYFAKYGFSFPLSDEDKMNGMFAETSRNREMCNQIIRRVFTDSSQSNHSLPDGPLAWKSAGIHIEDHLLTYLGPEHCSRCSISRKDFHGARYKLPFSNKLPKFEVIIQEDGMKRDIVIGVVRAKHDVHFAAGKIRHTVGYHACNGHIVYCDGFKKQLLMKEGPVVYRGDLIGCWADFDEASYDQIPIHFTLNGHKVAQVSISMGADKSDLFPFVGMKHNGIRVLAKMCPANEKQSQDKRESLENGHEALSSMFSEMQQAKVLYNTLESVGEVKESSDVILQHLKESSEKISDGMRMHEENMKKIESAVEVQNQRIEELHKALNQILNIVKEKAEEEP</sequence>
<dbReference type="Gene3D" id="2.60.120.920">
    <property type="match status" value="1"/>
</dbReference>
<keyword evidence="8" id="KW-1185">Reference proteome</keyword>
<evidence type="ECO:0000256" key="1">
    <source>
        <dbReference type="ARBA" id="ARBA00022448"/>
    </source>
</evidence>
<dbReference type="InterPro" id="IPR043136">
    <property type="entry name" value="B30.2/SPRY_sf"/>
</dbReference>
<protein>
    <recommendedName>
        <fullName evidence="6">SPRY domain-containing protein</fullName>
    </recommendedName>
</protein>
<dbReference type="InterPro" id="IPR002153">
    <property type="entry name" value="TRPC_channel"/>
</dbReference>
<dbReference type="Pfam" id="PF00622">
    <property type="entry name" value="SPRY"/>
    <property type="match status" value="1"/>
</dbReference>
<proteinExistence type="predicted"/>
<dbReference type="InterPro" id="IPR003877">
    <property type="entry name" value="SPRY_dom"/>
</dbReference>
<feature type="coiled-coil region" evidence="4">
    <location>
        <begin position="709"/>
        <end position="750"/>
    </location>
</feature>
<keyword evidence="4" id="KW-0175">Coiled coil</keyword>
<dbReference type="InterPro" id="IPR013320">
    <property type="entry name" value="ConA-like_dom_sf"/>
</dbReference>
<evidence type="ECO:0000256" key="5">
    <source>
        <dbReference type="SAM" id="Phobius"/>
    </source>
</evidence>
<dbReference type="EMBL" id="CALNXI010000531">
    <property type="protein sequence ID" value="CAH3028741.1"/>
    <property type="molecule type" value="Genomic_DNA"/>
</dbReference>
<reference evidence="7 8" key="1">
    <citation type="submission" date="2022-05" db="EMBL/GenBank/DDBJ databases">
        <authorList>
            <consortium name="Genoscope - CEA"/>
            <person name="William W."/>
        </authorList>
    </citation>
    <scope>NUCLEOTIDE SEQUENCE [LARGE SCALE GENOMIC DNA]</scope>
</reference>
<feature type="transmembrane region" description="Helical" evidence="5">
    <location>
        <begin position="139"/>
        <end position="160"/>
    </location>
</feature>
<dbReference type="SUPFAM" id="SSF49899">
    <property type="entry name" value="Concanavalin A-like lectins/glucanases"/>
    <property type="match status" value="1"/>
</dbReference>
<evidence type="ECO:0000259" key="6">
    <source>
        <dbReference type="Pfam" id="PF00622"/>
    </source>
</evidence>
<dbReference type="CDD" id="cd12885">
    <property type="entry name" value="SPRY_RanBP_like"/>
    <property type="match status" value="1"/>
</dbReference>
<keyword evidence="1" id="KW-0813">Transport</keyword>
<name>A0ABN8MGX2_9CNID</name>